<dbReference type="PANTHER" id="PTHR43747:SF4">
    <property type="entry name" value="FLAVIN-DEPENDENT TRYPTOPHAN HALOGENASE"/>
    <property type="match status" value="1"/>
</dbReference>
<protein>
    <submittedName>
        <fullName evidence="2">Tryptophan 7-halogenase</fullName>
    </submittedName>
</protein>
<evidence type="ECO:0000313" key="3">
    <source>
        <dbReference type="Proteomes" id="UP000292347"/>
    </source>
</evidence>
<feature type="binding site" evidence="1">
    <location>
        <position position="348"/>
    </location>
    <ligand>
        <name>L-tryptophan</name>
        <dbReference type="ChEBI" id="CHEBI:57912"/>
    </ligand>
</feature>
<dbReference type="GO" id="GO:0000166">
    <property type="term" value="F:nucleotide binding"/>
    <property type="evidence" value="ECO:0007669"/>
    <property type="project" value="UniProtKB-KW"/>
</dbReference>
<evidence type="ECO:0000256" key="1">
    <source>
        <dbReference type="PIRSR" id="PIRSR011396-2"/>
    </source>
</evidence>
<dbReference type="Gene3D" id="3.50.50.60">
    <property type="entry name" value="FAD/NAD(P)-binding domain"/>
    <property type="match status" value="1"/>
</dbReference>
<dbReference type="SUPFAM" id="SSF51905">
    <property type="entry name" value="FAD/NAD(P)-binding domain"/>
    <property type="match status" value="1"/>
</dbReference>
<evidence type="ECO:0000313" key="2">
    <source>
        <dbReference type="EMBL" id="RXZ30499.1"/>
    </source>
</evidence>
<organism evidence="2 3">
    <name type="scientific">Sphingomonas desiccabilis</name>
    <dbReference type="NCBI Taxonomy" id="429134"/>
    <lineage>
        <taxon>Bacteria</taxon>
        <taxon>Pseudomonadati</taxon>
        <taxon>Pseudomonadota</taxon>
        <taxon>Alphaproteobacteria</taxon>
        <taxon>Sphingomonadales</taxon>
        <taxon>Sphingomonadaceae</taxon>
        <taxon>Sphingomonas</taxon>
    </lineage>
</organism>
<accession>A0A4Q2IMN2</accession>
<dbReference type="InterPro" id="IPR006905">
    <property type="entry name" value="Flavin_halogenase"/>
</dbReference>
<dbReference type="Pfam" id="PF04820">
    <property type="entry name" value="Trp_halogenase"/>
    <property type="match status" value="1"/>
</dbReference>
<dbReference type="OrthoDB" id="462203at2"/>
<dbReference type="InterPro" id="IPR033856">
    <property type="entry name" value="Trp_halogen"/>
</dbReference>
<reference evidence="2 3" key="1">
    <citation type="submission" date="2019-01" db="EMBL/GenBank/DDBJ databases">
        <title>Sphingomonas mucosissima sp. nov. and Sphingomonas desiccabilis sp. nov., from biological soil crusts in the Colorado Plateau, USA.</title>
        <authorList>
            <person name="Zhu D."/>
        </authorList>
    </citation>
    <scope>NUCLEOTIDE SEQUENCE [LARGE SCALE GENOMIC DNA]</scope>
    <source>
        <strain evidence="2 3">CP1D</strain>
    </source>
</reference>
<sequence length="504" mass="54197">MPDGGCRVTMLDEPVRKVAVVGGGIVGWSAAVALKRRVPGLSVTIVPVAPPDNALADRMPQTLPSAIGFHDDVGLREEDAVLRTGGGWRLGTLFEDWVQGQPAYVHAYGSYGQPFGTASFHHHWTRAAQAGSAAPYDSHSPAAMLARAGRMLPPDPEPGSPFADIQAGLVLDIGRYRAMLEAFARHLGVGVREGAVAEVQLRGGDGFIERVALADGGSVEAELFVDASGPGGVVRGAIEAAWEDWRPWLPCDRLTHASAAATAPTTLDHVMALPAGWRWQSSLPGATLHGLCYASDFLSDEDASRLLAEASGVEALPVIGFHQGTRPEPWARNCVAIGDAAVVIEPLEWTNLHLAHSAIDRIVSAMPGRACHPLEIADYNRQAVAEGTRVRDFVLCHYATARRPEPFWQPHAALPESLARTLRLFAERGRLPFFEEETFARDSWLAILLGQGLIPRRIDPLIGTTPPQQSDAAMAGYRAAITRALLQFPTAAQHHAAQHARITR</sequence>
<dbReference type="GO" id="GO:0004497">
    <property type="term" value="F:monooxygenase activity"/>
    <property type="evidence" value="ECO:0007669"/>
    <property type="project" value="InterPro"/>
</dbReference>
<keyword evidence="3" id="KW-1185">Reference proteome</keyword>
<dbReference type="Proteomes" id="UP000292347">
    <property type="component" value="Unassembled WGS sequence"/>
</dbReference>
<feature type="binding site" evidence="1">
    <location>
        <position position="196"/>
    </location>
    <ligand>
        <name>FAD</name>
        <dbReference type="ChEBI" id="CHEBI:57692"/>
    </ligand>
</feature>
<dbReference type="EMBL" id="SDPT01000003">
    <property type="protein sequence ID" value="RXZ30499.1"/>
    <property type="molecule type" value="Genomic_DNA"/>
</dbReference>
<dbReference type="PIRSF" id="PIRSF011396">
    <property type="entry name" value="Trp_halogenase"/>
    <property type="match status" value="1"/>
</dbReference>
<dbReference type="PANTHER" id="PTHR43747">
    <property type="entry name" value="FAD-BINDING PROTEIN"/>
    <property type="match status" value="1"/>
</dbReference>
<keyword evidence="1" id="KW-0547">Nucleotide-binding</keyword>
<keyword evidence="1" id="KW-0285">Flavoprotein</keyword>
<dbReference type="AlphaFoldDB" id="A0A4Q2IMN2"/>
<gene>
    <name evidence="2" type="ORF">EO081_15075</name>
</gene>
<name>A0A4Q2IMN2_9SPHN</name>
<keyword evidence="1" id="KW-0274">FAD</keyword>
<proteinExistence type="predicted"/>
<dbReference type="InterPro" id="IPR050816">
    <property type="entry name" value="Flavin-dep_Halogenase_NPB"/>
</dbReference>
<comment type="caution">
    <text evidence="2">The sequence shown here is derived from an EMBL/GenBank/DDBJ whole genome shotgun (WGS) entry which is preliminary data.</text>
</comment>
<dbReference type="InterPro" id="IPR036188">
    <property type="entry name" value="FAD/NAD-bd_sf"/>
</dbReference>